<keyword evidence="4 5" id="KW-0472">Membrane</keyword>
<proteinExistence type="predicted"/>
<keyword evidence="8" id="KW-1185">Reference proteome</keyword>
<dbReference type="InterPro" id="IPR007452">
    <property type="entry name" value="TamB_C"/>
</dbReference>
<protein>
    <recommendedName>
        <fullName evidence="6">Translocation and assembly module TamB C-terminal domain-containing protein</fullName>
    </recommendedName>
</protein>
<keyword evidence="3 5" id="KW-1133">Transmembrane helix</keyword>
<dbReference type="EMBL" id="QZEI01000039">
    <property type="protein sequence ID" value="RLV59279.1"/>
    <property type="molecule type" value="Genomic_DNA"/>
</dbReference>
<dbReference type="RefSeq" id="WP_121839448.1">
    <property type="nucleotide sequence ID" value="NZ_ML014788.1"/>
</dbReference>
<evidence type="ECO:0000256" key="4">
    <source>
        <dbReference type="ARBA" id="ARBA00023136"/>
    </source>
</evidence>
<evidence type="ECO:0000259" key="6">
    <source>
        <dbReference type="Pfam" id="PF04357"/>
    </source>
</evidence>
<accession>A0A3L8PWW1</accession>
<dbReference type="PANTHER" id="PTHR36985">
    <property type="entry name" value="TRANSLOCATION AND ASSEMBLY MODULE SUBUNIT TAMB"/>
    <property type="match status" value="1"/>
</dbReference>
<evidence type="ECO:0000313" key="7">
    <source>
        <dbReference type="EMBL" id="RLV59279.1"/>
    </source>
</evidence>
<comment type="caution">
    <text evidence="7">The sequence shown here is derived from an EMBL/GenBank/DDBJ whole genome shotgun (WGS) entry which is preliminary data.</text>
</comment>
<dbReference type="GO" id="GO:0097347">
    <property type="term" value="C:TAM protein secretion complex"/>
    <property type="evidence" value="ECO:0007669"/>
    <property type="project" value="TreeGrafter"/>
</dbReference>
<dbReference type="AlphaFoldDB" id="A0A3L8PWW1"/>
<keyword evidence="2 5" id="KW-0812">Transmembrane</keyword>
<sequence length="1262" mass="140133">MNWKLVRHFCRGLIYIPLAVFIVIALLVGTPVGSQITVSALNILIPQLKVSYQSGTLNKTLHLKNFGWNNSGVSIASQEIALTWQPHCLVQQRLCITDIKATKTLIKLATENNSNKQEALNTHHTTEKSTNEFQLPFGIIAQNAHFQDISVFLDEQKYASSNLEFSAQWLTSGLIINQLSSTQFSISGVWPKSKPTTSTTPHHQNHNQPIRLPQVTLPFQLTVHNSKLLNSQLELDGSLVKFKQIMLDGVWRGSQLRLKKAQLSHSNIITDLNGEVNFSGNYPLNIKLLLKIDNRKNKLNTSLPWLHYVENMEHQLVTGDLSNNLSSLQYSLLLNGDITAKISGAAAIIKPNIPFSTNIKQLEGKWKLEQGLVYASKTQLTATGDLDSVNLKAKGHFKTPFIPQVDLNVAGKISDTETQIKRLIIKSSSGNINATGVFAWKDQYLWDLNTNFEHFRLKMFGQKFSEKIPEIALNGRLISKGKINTNHWQIGIKDSNLTGSYNSSPLLVKGSLELNSNYNLNSQGFIAKFMGNELQLARHDDSELQGKLIIQELSTLVPPLSGSISSDFISYPQKPAKFDFKLIGHALKYKDYQLETIKSSGNYFPLKNHYTDSLTQITNLSIYKQKLRFLQVKSQANLTQQSSEVTIHSKLNAHLKLNSKKTNTGWSINLPRFDVFTKHTMWQLNRTINANWSNTQKIGTLNPFCLLHNGEGLCLNNEAKIGTFGNAEFSFNGELKELTKPYLPKHLELVGKARITTKLEWQKGQKPSGNLFLQMPSGTIRLFAQKNEPKDFSFQSFSLFGDLSHKWLSIKSNFKSQNLAHLNAELNVGVEPEHPLNGILDIKNINFAPITEFFPAFRTLNGNLSSKLKIFGTLKKPLLDGGVSIKNAELVLANNPTRIHALNADLVVKDQNVNISSKWNMDEGNAALTGTLNWKAQKLFGKLTLKGNGLSVIKPPWAILTVNPDMHIDIDGTQVTFTGKVSVPDGTITITPLPKEGTPLSDDVVFVNQKQKNLNSRLVKLVTNLDINVSDKVAIKGMGLAANLGGKISLRQKQQETPLLFGSIKVLNGSYRFLGQTLNITDGNLEFIGPPTNPNINIIAVKSIQDEDLTVGVKITGPALKPNVQLFSNPVKEQAEIVSYLFQGHSFFNDDGDNSNNSLLLSAALTIGKQAGNNPISSISNSAESVLNKIGLKNVQLNANDEGKVAVSGYIGDRLLVKYGYGVFNPGYELSLRFYLLSQLYLETVSSAVGQSLDIYYRFSFN</sequence>
<evidence type="ECO:0000256" key="1">
    <source>
        <dbReference type="ARBA" id="ARBA00004167"/>
    </source>
</evidence>
<dbReference type="Pfam" id="PF04357">
    <property type="entry name" value="TamB"/>
    <property type="match status" value="1"/>
</dbReference>
<gene>
    <name evidence="7" type="ORF">D5018_13100</name>
</gene>
<comment type="subcellular location">
    <subcellularLocation>
        <location evidence="1">Membrane</location>
        <topology evidence="1">Single-pass membrane protein</topology>
    </subcellularLocation>
</comment>
<evidence type="ECO:0000313" key="8">
    <source>
        <dbReference type="Proteomes" id="UP000281474"/>
    </source>
</evidence>
<feature type="transmembrane region" description="Helical" evidence="5">
    <location>
        <begin position="12"/>
        <end position="32"/>
    </location>
</feature>
<dbReference type="OrthoDB" id="5555605at2"/>
<dbReference type="Proteomes" id="UP000281474">
    <property type="component" value="Unassembled WGS sequence"/>
</dbReference>
<organism evidence="7 8">
    <name type="scientific">Parashewanella curva</name>
    <dbReference type="NCBI Taxonomy" id="2338552"/>
    <lineage>
        <taxon>Bacteria</taxon>
        <taxon>Pseudomonadati</taxon>
        <taxon>Pseudomonadota</taxon>
        <taxon>Gammaproteobacteria</taxon>
        <taxon>Alteromonadales</taxon>
        <taxon>Shewanellaceae</taxon>
        <taxon>Parashewanella</taxon>
    </lineage>
</organism>
<dbReference type="GO" id="GO:0005886">
    <property type="term" value="C:plasma membrane"/>
    <property type="evidence" value="ECO:0007669"/>
    <property type="project" value="InterPro"/>
</dbReference>
<evidence type="ECO:0000256" key="2">
    <source>
        <dbReference type="ARBA" id="ARBA00022692"/>
    </source>
</evidence>
<dbReference type="GO" id="GO:0009306">
    <property type="term" value="P:protein secretion"/>
    <property type="evidence" value="ECO:0007669"/>
    <property type="project" value="InterPro"/>
</dbReference>
<evidence type="ECO:0000256" key="3">
    <source>
        <dbReference type="ARBA" id="ARBA00022989"/>
    </source>
</evidence>
<name>A0A3L8PWW1_9GAMM</name>
<reference evidence="7 8" key="1">
    <citation type="submission" date="2018-09" db="EMBL/GenBank/DDBJ databases">
        <title>Phylogeny of the Shewanellaceae, and recommendation for two new genera, Pseudoshewanella and Parashewanella.</title>
        <authorList>
            <person name="Wang G."/>
        </authorList>
    </citation>
    <scope>NUCLEOTIDE SEQUENCE [LARGE SCALE GENOMIC DNA]</scope>
    <source>
        <strain evidence="7 8">C51</strain>
    </source>
</reference>
<evidence type="ECO:0000256" key="5">
    <source>
        <dbReference type="SAM" id="Phobius"/>
    </source>
</evidence>
<feature type="domain" description="Translocation and assembly module TamB C-terminal" evidence="6">
    <location>
        <begin position="922"/>
        <end position="1261"/>
    </location>
</feature>
<dbReference type="PANTHER" id="PTHR36985:SF1">
    <property type="entry name" value="TRANSLOCATION AND ASSEMBLY MODULE SUBUNIT TAMB"/>
    <property type="match status" value="1"/>
</dbReference>